<feature type="compositionally biased region" description="Polar residues" evidence="12">
    <location>
        <begin position="30"/>
        <end position="40"/>
    </location>
</feature>
<dbReference type="GO" id="GO:0005737">
    <property type="term" value="C:cytoplasm"/>
    <property type="evidence" value="ECO:0007669"/>
    <property type="project" value="UniProtKB-SubCell"/>
</dbReference>
<evidence type="ECO:0000256" key="4">
    <source>
        <dbReference type="ARBA" id="ARBA00016065"/>
    </source>
</evidence>
<comment type="function">
    <text evidence="11">Regulatory subunit of the condensin complex, a complex required for conversion of interphase chromatin into mitotic-like condense chromosomes.</text>
</comment>
<evidence type="ECO:0000256" key="12">
    <source>
        <dbReference type="SAM" id="MobiDB-lite"/>
    </source>
</evidence>
<feature type="compositionally biased region" description="Low complexity" evidence="12">
    <location>
        <begin position="14"/>
        <end position="29"/>
    </location>
</feature>
<comment type="caution">
    <text evidence="13">The sequence shown here is derived from an EMBL/GenBank/DDBJ whole genome shotgun (WGS) entry which is preliminary data.</text>
</comment>
<keyword evidence="5" id="KW-0158">Chromosome</keyword>
<evidence type="ECO:0000313" key="14">
    <source>
        <dbReference type="Proteomes" id="UP001202479"/>
    </source>
</evidence>
<evidence type="ECO:0000256" key="2">
    <source>
        <dbReference type="ARBA" id="ARBA00004496"/>
    </source>
</evidence>
<feature type="region of interest" description="Disordered" evidence="12">
    <location>
        <begin position="1"/>
        <end position="86"/>
    </location>
</feature>
<comment type="similarity">
    <text evidence="3 11">Belongs to the CND2 (condensin subunit 2) family.</text>
</comment>
<keyword evidence="9 11" id="KW-0226">DNA condensation</keyword>
<comment type="subcellular location">
    <subcellularLocation>
        <location evidence="1">Chromosome</location>
    </subcellularLocation>
    <subcellularLocation>
        <location evidence="2">Cytoplasm</location>
    </subcellularLocation>
</comment>
<dbReference type="PANTHER" id="PTHR13108">
    <property type="entry name" value="CONDENSIN COMPLEX SUBUNIT 2"/>
    <property type="match status" value="1"/>
</dbReference>
<dbReference type="PIRSF" id="PIRSF017126">
    <property type="entry name" value="Condensin_H"/>
    <property type="match status" value="1"/>
</dbReference>
<evidence type="ECO:0000256" key="10">
    <source>
        <dbReference type="ARBA" id="ARBA00023306"/>
    </source>
</evidence>
<feature type="region of interest" description="Disordered" evidence="12">
    <location>
        <begin position="704"/>
        <end position="748"/>
    </location>
</feature>
<evidence type="ECO:0000256" key="7">
    <source>
        <dbReference type="ARBA" id="ARBA00022618"/>
    </source>
</evidence>
<reference evidence="13" key="1">
    <citation type="journal article" date="2022" name="DNA Res.">
        <title>Genome analysis of five recently described species of the CUG-Ser clade uncovers Candida theae as a new hybrid lineage with pathogenic potential in the Candida parapsilosis species complex.</title>
        <authorList>
            <person name="Mixao V."/>
            <person name="Del Olmo V."/>
            <person name="Hegedusova E."/>
            <person name="Saus E."/>
            <person name="Pryszcz L."/>
            <person name="Cillingova A."/>
            <person name="Nosek J."/>
            <person name="Gabaldon T."/>
        </authorList>
    </citation>
    <scope>NUCLEOTIDE SEQUENCE</scope>
    <source>
        <strain evidence="13">CBS 10844</strain>
    </source>
</reference>
<keyword evidence="8 11" id="KW-0498">Mitosis</keyword>
<evidence type="ECO:0000256" key="5">
    <source>
        <dbReference type="ARBA" id="ARBA00022454"/>
    </source>
</evidence>
<evidence type="ECO:0000256" key="8">
    <source>
        <dbReference type="ARBA" id="ARBA00022776"/>
    </source>
</evidence>
<keyword evidence="14" id="KW-1185">Reference proteome</keyword>
<organism evidence="13 14">
    <name type="scientific">Candida oxycetoniae</name>
    <dbReference type="NCBI Taxonomy" id="497107"/>
    <lineage>
        <taxon>Eukaryota</taxon>
        <taxon>Fungi</taxon>
        <taxon>Dikarya</taxon>
        <taxon>Ascomycota</taxon>
        <taxon>Saccharomycotina</taxon>
        <taxon>Pichiomycetes</taxon>
        <taxon>Debaryomycetaceae</taxon>
        <taxon>Candida/Lodderomyces clade</taxon>
        <taxon>Candida</taxon>
    </lineage>
</organism>
<evidence type="ECO:0000256" key="11">
    <source>
        <dbReference type="PIRNR" id="PIRNR017126"/>
    </source>
</evidence>
<dbReference type="Pfam" id="PF05786">
    <property type="entry name" value="Cnd2"/>
    <property type="match status" value="1"/>
</dbReference>
<dbReference type="EMBL" id="JAHUZD010000022">
    <property type="protein sequence ID" value="KAI3406674.2"/>
    <property type="molecule type" value="Genomic_DNA"/>
</dbReference>
<keyword evidence="6" id="KW-0963">Cytoplasm</keyword>
<keyword evidence="7 11" id="KW-0132">Cell division</keyword>
<dbReference type="RefSeq" id="XP_049182419.1">
    <property type="nucleotide sequence ID" value="XM_049326441.1"/>
</dbReference>
<feature type="compositionally biased region" description="Acidic residues" evidence="12">
    <location>
        <begin position="238"/>
        <end position="248"/>
    </location>
</feature>
<accession>A0AAI9T1J8</accession>
<gene>
    <name evidence="13" type="ORF">KGF56_000520</name>
</gene>
<evidence type="ECO:0000256" key="9">
    <source>
        <dbReference type="ARBA" id="ARBA00023067"/>
    </source>
</evidence>
<evidence type="ECO:0000313" key="13">
    <source>
        <dbReference type="EMBL" id="KAI3406674.2"/>
    </source>
</evidence>
<sequence length="866" mass="96872">MSAQVLPKKRTTSNRRVGSSSSTRVSSDVQNTLFFSPSQRHSSHKRILSNNNNNHNNHSNYNNYNNNAGLANAGSANPGSNNSVNGKRVVSNRIISQSRHVSRSLASDDSFDDPGIGFNENKHQILSNFEEWIKLSTDNKITTKNSWQFALIDYFHDLNVIKDGDHINFQKASATLDGCMKIYANRIDSAATETGKLLSGLATKQANDINSHLNNNNNNNNIDVNYRRGENGEIEGVTNDDGDGDDGESAGHDGDTEDNEDSGGKKKRKMNRVVESTLVDFETIRIKKLDEELSIDPLFKKALAEFDEGGAKSLLLNTLSIDSSGRVVFDATSNQRKRTENKDAAWSEAEKEKEKEDDIDIDIDLESLSELIYAETNGIQFQEKSLCPSINEFQSALEDVNKARNIFNDFNNKIGVVATAQDIANSANEELYQMVDDDNDYGGGFDDYDPVGENAENGHNDFADYINESVMHKLFEEDTTASGPQSRPPAALLDEDLMNYFDEKMKLNWTGPEHWKVSAFKKANNIDQSHDKKVTPTISNKKKKERCVIEFFEIKNEDEDLLFKSHRDPNFINLKTTNAFDNSDIEILRELGEKNCLPNDIQFNSLRLISLIQKPRVQIMHYPSRSTIARESESGQMQTFTDSKFFADQYKERESQKQREEEEERRKAEAKLANSFNQDDYDDFDNEYNGLDFNDALECANTEMPHASMTDGGGADGGASGGGGGGGAGAGGVGDAGASGGESQSQYISSQIPRLNEGLITKRKSEFVNFSRVAKRVDIKLLKDNIWKAILEGRFSENEDSDQDNSVLRSIKFDEVIKRIKKMYKAEQFKELSTSFCFICVLHLANEHGLSIESNDQNDNLLIKGF</sequence>
<dbReference type="Proteomes" id="UP001202479">
    <property type="component" value="Unassembled WGS sequence"/>
</dbReference>
<keyword evidence="10 11" id="KW-0131">Cell cycle</keyword>
<feature type="region of interest" description="Disordered" evidence="12">
    <location>
        <begin position="628"/>
        <end position="683"/>
    </location>
</feature>
<feature type="compositionally biased region" description="Basic and acidic residues" evidence="12">
    <location>
        <begin position="649"/>
        <end position="670"/>
    </location>
</feature>
<feature type="compositionally biased region" description="Gly residues" evidence="12">
    <location>
        <begin position="711"/>
        <end position="740"/>
    </location>
</feature>
<evidence type="ECO:0000256" key="6">
    <source>
        <dbReference type="ARBA" id="ARBA00022490"/>
    </source>
</evidence>
<evidence type="ECO:0000256" key="3">
    <source>
        <dbReference type="ARBA" id="ARBA00009471"/>
    </source>
</evidence>
<dbReference type="PANTHER" id="PTHR13108:SF9">
    <property type="entry name" value="CONDENSIN COMPLEX SUBUNIT 2"/>
    <property type="match status" value="1"/>
</dbReference>
<feature type="region of interest" description="Disordered" evidence="12">
    <location>
        <begin position="232"/>
        <end position="270"/>
    </location>
</feature>
<dbReference type="GeneID" id="73378137"/>
<dbReference type="GO" id="GO:0007076">
    <property type="term" value="P:mitotic chromosome condensation"/>
    <property type="evidence" value="ECO:0007669"/>
    <property type="project" value="InterPro"/>
</dbReference>
<name>A0AAI9T1J8_9ASCO</name>
<dbReference type="GO" id="GO:0051301">
    <property type="term" value="P:cell division"/>
    <property type="evidence" value="ECO:0007669"/>
    <property type="project" value="UniProtKB-KW"/>
</dbReference>
<feature type="compositionally biased region" description="Low complexity" evidence="12">
    <location>
        <begin position="50"/>
        <end position="86"/>
    </location>
</feature>
<proteinExistence type="inferred from homology"/>
<dbReference type="InterPro" id="IPR022816">
    <property type="entry name" value="Condensin_barren_su2"/>
</dbReference>
<evidence type="ECO:0000256" key="1">
    <source>
        <dbReference type="ARBA" id="ARBA00004286"/>
    </source>
</evidence>
<dbReference type="GO" id="GO:0000796">
    <property type="term" value="C:condensin complex"/>
    <property type="evidence" value="ECO:0007669"/>
    <property type="project" value="InterPro"/>
</dbReference>
<dbReference type="GO" id="GO:0003682">
    <property type="term" value="F:chromatin binding"/>
    <property type="evidence" value="ECO:0007669"/>
    <property type="project" value="TreeGrafter"/>
</dbReference>
<dbReference type="AlphaFoldDB" id="A0AAI9T1J8"/>
<protein>
    <recommendedName>
        <fullName evidence="4 11">Condensin complex subunit 2</fullName>
    </recommendedName>
</protein>